<dbReference type="EnsemblPlants" id="PNT60870">
    <property type="protein sequence ID" value="PNT60870"/>
    <property type="gene ID" value="BRADI_5g07290v3"/>
</dbReference>
<dbReference type="GO" id="GO:0016491">
    <property type="term" value="F:oxidoreductase activity"/>
    <property type="evidence" value="ECO:0000318"/>
    <property type="project" value="GO_Central"/>
</dbReference>
<evidence type="ECO:0000259" key="6">
    <source>
        <dbReference type="Pfam" id="PF03918"/>
    </source>
</evidence>
<dbReference type="InParanoid" id="I1IWX9"/>
<dbReference type="Gene3D" id="1.10.8.640">
    <property type="entry name" value="Cytochrome C biogenesis protein"/>
    <property type="match status" value="1"/>
</dbReference>
<dbReference type="GO" id="GO:0005743">
    <property type="term" value="C:mitochondrial inner membrane"/>
    <property type="evidence" value="ECO:0007669"/>
    <property type="project" value="UniProtKB-SubCell"/>
</dbReference>
<sequence length="184" mass="20553">MASEEDVKQRLIIEARARNISHNVRCTECGSQSIEDSQADVAILLRKLIHYEVRAGKSDKEIYKKLEDDFGEKVLYAPKFDIQTAGLWLSPVIVGGVAAGIWALQKHRQRTNTHIMALNLVRGVPLTPGERDTILTSLYRLCQQGGGGGLASDVHVLSMQDKTDEAFSAGTRWDFRLLRVFGRM</sequence>
<keyword evidence="4 5" id="KW-0408">Iron</keyword>
<evidence type="ECO:0000256" key="3">
    <source>
        <dbReference type="ARBA" id="ARBA00022723"/>
    </source>
</evidence>
<dbReference type="InterPro" id="IPR005616">
    <property type="entry name" value="CcmH/CycL/Ccl2/NrfF_N"/>
</dbReference>
<reference evidence="7 8" key="1">
    <citation type="journal article" date="2010" name="Nature">
        <title>Genome sequencing and analysis of the model grass Brachypodium distachyon.</title>
        <authorList>
            <consortium name="International Brachypodium Initiative"/>
        </authorList>
    </citation>
    <scope>NUCLEOTIDE SEQUENCE [LARGE SCALE GENOMIC DNA]</scope>
    <source>
        <strain evidence="7 8">Bd21</strain>
    </source>
</reference>
<dbReference type="Gramene" id="KQJ82201">
    <property type="protein sequence ID" value="KQJ82201"/>
    <property type="gene ID" value="BRADI_5g07290v3"/>
</dbReference>
<evidence type="ECO:0000256" key="5">
    <source>
        <dbReference type="RuleBase" id="RU364112"/>
    </source>
</evidence>
<evidence type="ECO:0000313" key="8">
    <source>
        <dbReference type="EnsemblPlants" id="KQJ82201"/>
    </source>
</evidence>
<feature type="transmembrane region" description="Helical" evidence="5">
    <location>
        <begin position="85"/>
        <end position="104"/>
    </location>
</feature>
<dbReference type="AlphaFoldDB" id="I1IWX9"/>
<accession>I1IWX9</accession>
<organism evidence="7">
    <name type="scientific">Brachypodium distachyon</name>
    <name type="common">Purple false brome</name>
    <name type="synonym">Trachynia distachya</name>
    <dbReference type="NCBI Taxonomy" id="15368"/>
    <lineage>
        <taxon>Eukaryota</taxon>
        <taxon>Viridiplantae</taxon>
        <taxon>Streptophyta</taxon>
        <taxon>Embryophyta</taxon>
        <taxon>Tracheophyta</taxon>
        <taxon>Spermatophyta</taxon>
        <taxon>Magnoliopsida</taxon>
        <taxon>Liliopsida</taxon>
        <taxon>Poales</taxon>
        <taxon>Poaceae</taxon>
        <taxon>BOP clade</taxon>
        <taxon>Pooideae</taxon>
        <taxon>Stipodae</taxon>
        <taxon>Brachypodieae</taxon>
        <taxon>Brachypodium</taxon>
    </lineage>
</organism>
<keyword evidence="5" id="KW-0496">Mitochondrion</keyword>
<reference evidence="8" key="3">
    <citation type="submission" date="2018-08" db="UniProtKB">
        <authorList>
            <consortium name="EnsemblPlants"/>
        </authorList>
    </citation>
    <scope>IDENTIFICATION</scope>
    <source>
        <strain evidence="8">cv. Bd21</strain>
    </source>
</reference>
<dbReference type="PANTHER" id="PTHR47601">
    <property type="match status" value="1"/>
</dbReference>
<evidence type="ECO:0000313" key="7">
    <source>
        <dbReference type="EMBL" id="PNT60870.1"/>
    </source>
</evidence>
<dbReference type="eggNOG" id="ENOG502RXFW">
    <property type="taxonomic scope" value="Eukaryota"/>
</dbReference>
<feature type="domain" description="CcmH/CycL/Ccl2/NrfF N-terminal" evidence="6">
    <location>
        <begin position="14"/>
        <end position="114"/>
    </location>
</feature>
<dbReference type="PANTHER" id="PTHR47601:SF1">
    <property type="entry name" value="CYTOCHROME C-TYPE BIOGENESIS CCMH-LIKE MITOCHONDRIAL PROTEIN"/>
    <property type="match status" value="1"/>
</dbReference>
<comment type="similarity">
    <text evidence="1 5">Belongs to the CcmH/CycL/Ccl2/NrfF family.</text>
</comment>
<gene>
    <name evidence="7" type="ORF">BRADI_5g07290v3</name>
</gene>
<dbReference type="Pfam" id="PF03918">
    <property type="entry name" value="CcmH"/>
    <property type="match status" value="1"/>
</dbReference>
<dbReference type="EMBL" id="CM000884">
    <property type="protein sequence ID" value="KQJ82201.1"/>
    <property type="molecule type" value="Genomic_DNA"/>
</dbReference>
<evidence type="ECO:0000256" key="4">
    <source>
        <dbReference type="ARBA" id="ARBA00023004"/>
    </source>
</evidence>
<keyword evidence="5" id="KW-0999">Mitochondrion inner membrane</keyword>
<keyword evidence="3 5" id="KW-0479">Metal-binding</keyword>
<dbReference type="EMBL" id="CM000884">
    <property type="protein sequence ID" value="PNT60870.1"/>
    <property type="molecule type" value="Genomic_DNA"/>
</dbReference>
<dbReference type="STRING" id="15368.I1IWX9"/>
<dbReference type="HOGENOM" id="CLU_107187_1_0_1"/>
<dbReference type="GO" id="GO:0005739">
    <property type="term" value="C:mitochondrion"/>
    <property type="evidence" value="ECO:0000318"/>
    <property type="project" value="GO_Central"/>
</dbReference>
<dbReference type="OrthoDB" id="2020000at2759"/>
<keyword evidence="2 5" id="KW-0349">Heme</keyword>
<keyword evidence="5" id="KW-0812">Transmembrane</keyword>
<keyword evidence="9" id="KW-1185">Reference proteome</keyword>
<dbReference type="CDD" id="cd16378">
    <property type="entry name" value="CcmH_N"/>
    <property type="match status" value="1"/>
</dbReference>
<dbReference type="Proteomes" id="UP000008810">
    <property type="component" value="Chromosome 5"/>
</dbReference>
<dbReference type="Gramene" id="PNT60870">
    <property type="protein sequence ID" value="PNT60870"/>
    <property type="gene ID" value="BRADI_5g07290v3"/>
</dbReference>
<name>I1IWX9_BRADI</name>
<keyword evidence="5" id="KW-1133">Transmembrane helix</keyword>
<protein>
    <recommendedName>
        <fullName evidence="5">Cytochrome c-type biogenesis protein</fullName>
    </recommendedName>
</protein>
<dbReference type="EnsemblPlants" id="KQJ82201">
    <property type="protein sequence ID" value="KQJ82201"/>
    <property type="gene ID" value="BRADI_5g07290v3"/>
</dbReference>
<dbReference type="InterPro" id="IPR038297">
    <property type="entry name" value="CcmH/CycL/NrfF/Ccl2_sf"/>
</dbReference>
<keyword evidence="5" id="KW-0472">Membrane</keyword>
<reference evidence="7" key="2">
    <citation type="submission" date="2017-06" db="EMBL/GenBank/DDBJ databases">
        <title>WGS assembly of Brachypodium distachyon.</title>
        <authorList>
            <consortium name="The International Brachypodium Initiative"/>
            <person name="Lucas S."/>
            <person name="Harmon-Smith M."/>
            <person name="Lail K."/>
            <person name="Tice H."/>
            <person name="Grimwood J."/>
            <person name="Bruce D."/>
            <person name="Barry K."/>
            <person name="Shu S."/>
            <person name="Lindquist E."/>
            <person name="Wang M."/>
            <person name="Pitluck S."/>
            <person name="Vogel J.P."/>
            <person name="Garvin D.F."/>
            <person name="Mockler T.C."/>
            <person name="Schmutz J."/>
            <person name="Rokhsar D."/>
            <person name="Bevan M.W."/>
        </authorList>
    </citation>
    <scope>NUCLEOTIDE SEQUENCE</scope>
    <source>
        <strain evidence="7">Bd21</strain>
    </source>
</reference>
<evidence type="ECO:0000256" key="2">
    <source>
        <dbReference type="ARBA" id="ARBA00022617"/>
    </source>
</evidence>
<dbReference type="GO" id="GO:0046872">
    <property type="term" value="F:metal ion binding"/>
    <property type="evidence" value="ECO:0007669"/>
    <property type="project" value="UniProtKB-KW"/>
</dbReference>
<proteinExistence type="inferred from homology"/>
<comment type="subcellular location">
    <subcellularLocation>
        <location evidence="5">Mitochondrion inner membrane</location>
    </subcellularLocation>
</comment>
<evidence type="ECO:0000256" key="1">
    <source>
        <dbReference type="ARBA" id="ARBA00010342"/>
    </source>
</evidence>
<evidence type="ECO:0000313" key="9">
    <source>
        <dbReference type="Proteomes" id="UP000008810"/>
    </source>
</evidence>